<evidence type="ECO:0000313" key="6">
    <source>
        <dbReference type="Proteomes" id="UP001454489"/>
    </source>
</evidence>
<evidence type="ECO:0000313" key="5">
    <source>
        <dbReference type="EMBL" id="MEQ2557157.1"/>
    </source>
</evidence>
<evidence type="ECO:0000259" key="2">
    <source>
        <dbReference type="Pfam" id="PF25791"/>
    </source>
</evidence>
<dbReference type="InterPro" id="IPR027417">
    <property type="entry name" value="P-loop_NTPase"/>
</dbReference>
<sequence length="1203" mass="137515">MQIKNMFEKQIDRDIKGVIKVGQSDEENVYQELDEYVVTKELLKHFRDFFNNYEKGVDGYTDKMGVWISGFFGSGKSHFLKILSYLLKNSTVEGKRAIEYFTGRQSDASIRPKIEDPMLIAEMTKAGTIESDVMLFNIDSKGSAKVGSGKEAIVEVFMKVFNEMQGYCGSIPYLAEFERQLDNEGRFEEFKERFEANAGAPWDKKRQAFAVIQDKVVKTLVEMDFMSEEAARNWCKNAKGNYDLSIEKFVSLVQEYCAKKGPNHHVVFLVDEIGQYIADDTQLMLNLQTIVEDLGTACKGKAWVIVTSQEDIDSITKTKGNDFSKIQGRFDTRLSLSASNVDEVIRKRVLAKNETATQTLRLLYEQKESIIKNLITFTADTADKKLYADKADFADCYPFIPYQFNLLGQVLTAVRTHGASGKHLSDQSRSMLALFQESAIRVMDKEDGVLVPFSFFYDPLHKFIDHQHSQVISDAENNSKLDEFDVELLKVLFMIKYVKEIKANVDNLTTLMISNIDDDRIEVRSKIEESLKKLIKETLVQKNGEIYIFLTNEEQEINNAINNESVEMGEIIGEASTVIFEEIYTEKKYRYSSRYLFPFNQKVDDRFFKGNQSNDIGVTVITPYGGDYADSALRLLSAQESSVIVKLPNDSTFLDEITESIKIYKFLNKNASGARGSFDSIRRAKEDERIEKKDRIRIFIEDALKNADIYVNGDKATISAKEPAARINEALGKLVAMKYNKLTYMETAPEISDISAIFKHNDGQMSFLGTSDTTPNKLALEEAVQVIGLNNARHMKTSLKSLQDKFGAAPYGFDPKDVQWLVAMLFKLGRVSLTLNSQSLSLLSTNQDELVRYITKREYVEKLLIDIRERATDGQIRSAKEVMKDYFGFTVSSDDDDKIMSSFKNRAKDKVEVYDDILVEYRINPKYPCKRLMEEARKRLAEILDINEPTEFFKTVDKKRDDLLDDAEDTAPVFDFFKGDQRKIFEEAVKNLAYFGNSKTYVSDQELLKVVEEIETIVKDSKPFGKIQRLPELNKRFEELHMGLLEKEAAIMDPLVHDDFLKVKEVLDTKPFAEVLRPRINQRFDEIWEKLRTSSDIAAIKNIKLESDTLKIKCLDEIDEYERAHQPAPEPPVAPVVPGKEPIEPIPAPTKVKTKRRKNVSISNVAGARTYSIETEQDIDKFLAEMKQKLMNELEEDTIITLS</sequence>
<evidence type="ECO:0000256" key="1">
    <source>
        <dbReference type="SAM" id="MobiDB-lite"/>
    </source>
</evidence>
<organism evidence="5 6">
    <name type="scientific">Maccoyibacter intestinihominis</name>
    <dbReference type="NCBI Taxonomy" id="3133499"/>
    <lineage>
        <taxon>Bacteria</taxon>
        <taxon>Bacillati</taxon>
        <taxon>Bacillota</taxon>
        <taxon>Clostridia</taxon>
        <taxon>Lachnospirales</taxon>
        <taxon>Lachnospiraceae</taxon>
        <taxon>Maccoyibacter</taxon>
    </lineage>
</organism>
<feature type="domain" description="Probable ATP-binding protein BrxC alpha-helical" evidence="3">
    <location>
        <begin position="875"/>
        <end position="998"/>
    </location>
</feature>
<dbReference type="EMBL" id="JBBMEX010000003">
    <property type="protein sequence ID" value="MEQ2557157.1"/>
    <property type="molecule type" value="Genomic_DNA"/>
</dbReference>
<dbReference type="InterPro" id="IPR058038">
    <property type="entry name" value="BREX_BrxC_wHTH"/>
</dbReference>
<evidence type="ECO:0000259" key="3">
    <source>
        <dbReference type="Pfam" id="PF25792"/>
    </source>
</evidence>
<protein>
    <submittedName>
        <fullName evidence="5">BREX system P-loop protein BrxC</fullName>
    </submittedName>
</protein>
<feature type="domain" description="Probable ATP-binding protein BrxC 4th six-stranded beta-sheet" evidence="4">
    <location>
        <begin position="565"/>
        <end position="734"/>
    </location>
</feature>
<dbReference type="Pfam" id="PF25791">
    <property type="entry name" value="WHD_BREX_BrxC"/>
    <property type="match status" value="1"/>
</dbReference>
<comment type="caution">
    <text evidence="5">The sequence shown here is derived from an EMBL/GenBank/DDBJ whole genome shotgun (WGS) entry which is preliminary data.</text>
</comment>
<dbReference type="Pfam" id="PF25792">
    <property type="entry name" value="BREX_BrxC_helical"/>
    <property type="match status" value="1"/>
</dbReference>
<dbReference type="Pfam" id="PF25796">
    <property type="entry name" value="BREX_BrxC_4th"/>
    <property type="match status" value="1"/>
</dbReference>
<dbReference type="RefSeq" id="WP_353530243.1">
    <property type="nucleotide sequence ID" value="NZ_JBBMEX010000003.1"/>
</dbReference>
<feature type="region of interest" description="Disordered" evidence="1">
    <location>
        <begin position="1124"/>
        <end position="1155"/>
    </location>
</feature>
<dbReference type="Proteomes" id="UP001454489">
    <property type="component" value="Unassembled WGS sequence"/>
</dbReference>
<dbReference type="InterPro" id="IPR047679">
    <property type="entry name" value="BREX_BrxC"/>
</dbReference>
<keyword evidence="6" id="KW-1185">Reference proteome</keyword>
<dbReference type="NCBIfam" id="NF033441">
    <property type="entry name" value="BREX_BrxC"/>
    <property type="match status" value="1"/>
</dbReference>
<dbReference type="SUPFAM" id="SSF52540">
    <property type="entry name" value="P-loop containing nucleoside triphosphate hydrolases"/>
    <property type="match status" value="1"/>
</dbReference>
<reference evidence="5 6" key="1">
    <citation type="submission" date="2024-03" db="EMBL/GenBank/DDBJ databases">
        <title>Human intestinal bacterial collection.</title>
        <authorList>
            <person name="Pauvert C."/>
            <person name="Hitch T.C.A."/>
            <person name="Clavel T."/>
        </authorList>
    </citation>
    <scope>NUCLEOTIDE SEQUENCE [LARGE SCALE GENOMIC DNA]</scope>
    <source>
        <strain evidence="5 6">CLA-AA-H185</strain>
    </source>
</reference>
<feature type="domain" description="Probable ATP-binding protein BrxC winged helix-turn-helix" evidence="2">
    <location>
        <begin position="741"/>
        <end position="869"/>
    </location>
</feature>
<accession>A0ABV1HBR3</accession>
<proteinExistence type="predicted"/>
<dbReference type="InterPro" id="IPR058037">
    <property type="entry name" value="BREX_BrxC_helical"/>
</dbReference>
<gene>
    <name evidence="5" type="primary">brxC</name>
    <name evidence="5" type="ORF">WMO43_04595</name>
</gene>
<dbReference type="InterPro" id="IPR058036">
    <property type="entry name" value="BREX_BrxC_4th"/>
</dbReference>
<evidence type="ECO:0000259" key="4">
    <source>
        <dbReference type="Pfam" id="PF25796"/>
    </source>
</evidence>
<name>A0ABV1HBR3_9FIRM</name>